<feature type="compositionally biased region" description="Basic and acidic residues" evidence="3">
    <location>
        <begin position="906"/>
        <end position="926"/>
    </location>
</feature>
<keyword evidence="2" id="KW-0067">ATP-binding</keyword>
<reference evidence="5" key="1">
    <citation type="journal article" date="2023" name="G3 (Bethesda)">
        <title>Whole genome assemblies of Zophobas morio and Tenebrio molitor.</title>
        <authorList>
            <person name="Kaur S."/>
            <person name="Stinson S.A."/>
            <person name="diCenzo G.C."/>
        </authorList>
    </citation>
    <scope>NUCLEOTIDE SEQUENCE</scope>
    <source>
        <strain evidence="5">QUZm001</strain>
    </source>
</reference>
<keyword evidence="6" id="KW-1185">Reference proteome</keyword>
<proteinExistence type="predicted"/>
<dbReference type="PANTHER" id="PTHR48103:SF2">
    <property type="entry name" value="MIDASIN"/>
    <property type="match status" value="1"/>
</dbReference>
<evidence type="ECO:0000256" key="3">
    <source>
        <dbReference type="SAM" id="MobiDB-lite"/>
    </source>
</evidence>
<feature type="compositionally biased region" description="Acidic residues" evidence="3">
    <location>
        <begin position="882"/>
        <end position="900"/>
    </location>
</feature>
<gene>
    <name evidence="5" type="ORF">Zmor_003870</name>
</gene>
<dbReference type="SUPFAM" id="SSF53300">
    <property type="entry name" value="vWA-like"/>
    <property type="match status" value="1"/>
</dbReference>
<keyword evidence="1" id="KW-0547">Nucleotide-binding</keyword>
<dbReference type="GO" id="GO:0000055">
    <property type="term" value="P:ribosomal large subunit export from nucleus"/>
    <property type="evidence" value="ECO:0007669"/>
    <property type="project" value="TreeGrafter"/>
</dbReference>
<dbReference type="Proteomes" id="UP001168821">
    <property type="component" value="Unassembled WGS sequence"/>
</dbReference>
<protein>
    <recommendedName>
        <fullName evidence="4">VWFA domain-containing protein</fullName>
    </recommendedName>
</protein>
<dbReference type="PROSITE" id="PS50234">
    <property type="entry name" value="VWFA"/>
    <property type="match status" value="1"/>
</dbReference>
<evidence type="ECO:0000256" key="1">
    <source>
        <dbReference type="ARBA" id="ARBA00022741"/>
    </source>
</evidence>
<dbReference type="GO" id="GO:0005634">
    <property type="term" value="C:nucleus"/>
    <property type="evidence" value="ECO:0007669"/>
    <property type="project" value="TreeGrafter"/>
</dbReference>
<evidence type="ECO:0000313" key="6">
    <source>
        <dbReference type="Proteomes" id="UP001168821"/>
    </source>
</evidence>
<feature type="domain" description="VWFA" evidence="4">
    <location>
        <begin position="1308"/>
        <end position="1500"/>
    </location>
</feature>
<dbReference type="InterPro" id="IPR002035">
    <property type="entry name" value="VWF_A"/>
</dbReference>
<dbReference type="GO" id="GO:0000027">
    <property type="term" value="P:ribosomal large subunit assembly"/>
    <property type="evidence" value="ECO:0007669"/>
    <property type="project" value="TreeGrafter"/>
</dbReference>
<dbReference type="EMBL" id="JALNTZ010000100">
    <property type="protein sequence ID" value="KAJ3636440.1"/>
    <property type="molecule type" value="Genomic_DNA"/>
</dbReference>
<organism evidence="5 6">
    <name type="scientific">Zophobas morio</name>
    <dbReference type="NCBI Taxonomy" id="2755281"/>
    <lineage>
        <taxon>Eukaryota</taxon>
        <taxon>Metazoa</taxon>
        <taxon>Ecdysozoa</taxon>
        <taxon>Arthropoda</taxon>
        <taxon>Hexapoda</taxon>
        <taxon>Insecta</taxon>
        <taxon>Pterygota</taxon>
        <taxon>Neoptera</taxon>
        <taxon>Endopterygota</taxon>
        <taxon>Coleoptera</taxon>
        <taxon>Polyphaga</taxon>
        <taxon>Cucujiformia</taxon>
        <taxon>Tenebrionidae</taxon>
        <taxon>Zophobas</taxon>
    </lineage>
</organism>
<dbReference type="GO" id="GO:0030687">
    <property type="term" value="C:preribosome, large subunit precursor"/>
    <property type="evidence" value="ECO:0007669"/>
    <property type="project" value="TreeGrafter"/>
</dbReference>
<feature type="compositionally biased region" description="Polar residues" evidence="3">
    <location>
        <begin position="1079"/>
        <end position="1095"/>
    </location>
</feature>
<feature type="region of interest" description="Disordered" evidence="3">
    <location>
        <begin position="882"/>
        <end position="1106"/>
    </location>
</feature>
<feature type="compositionally biased region" description="Polar residues" evidence="3">
    <location>
        <begin position="1054"/>
        <end position="1071"/>
    </location>
</feature>
<feature type="compositionally biased region" description="Acidic residues" evidence="3">
    <location>
        <begin position="973"/>
        <end position="1000"/>
    </location>
</feature>
<accession>A0AA38HJT2</accession>
<evidence type="ECO:0000313" key="5">
    <source>
        <dbReference type="EMBL" id="KAJ3636440.1"/>
    </source>
</evidence>
<evidence type="ECO:0000259" key="4">
    <source>
        <dbReference type="PROSITE" id="PS50234"/>
    </source>
</evidence>
<name>A0AA38HJT2_9CUCU</name>
<feature type="region of interest" description="Disordered" evidence="3">
    <location>
        <begin position="811"/>
        <end position="859"/>
    </location>
</feature>
<sequence length="1510" mass="170548">MKEFHKKFPSYRNVYSEFLSVPTEDGVILCAGSLTLKMLLLFFCLYLSEDAESLHDHEDVEKESTECDALVITERDIVFICQSYCLFSTAFYNSINASLLEISIFHYHLSFVSFYLGRHDDIFACLNFEDLIKEGCMLAYHLIKDSFSSDVPCLHDKQSLLFRVSLLVIQFLLLFAVGVSPAYSVHLIMIHNYINSTEMTCGKPLLLEPPRSFYETANRTEALKLLPILKKFKKTVCLLLSQWPDHPSLCQILSLIGRILSHNLSSPLMKFLTGLEILLQKAHEWEEYASKDVSLSIHINAISQIILHWRQLEMHDWPLALDHKLFGHLCFYAIFAKVLSCLVHFRQHDESLKKKAHPPSLKEKTSEQEVEFASLSKQAKVHKRKTLTDLLRMLSFLGFSSQSVEARKQSYESVVFCSSHDLNDSLLLLRSCIDAQSDSTKQLCSFLGNNEHLQDSLAKGTKYYYECVCQMFATRQSAESGCGSDLRADEISKCFSEFGVLLLSKQRKLLSLLAPSLSRLITAVCMLDKVSPLLRNTPSQIFTLSHLLDLLTFEGNMNQALFETERVLHCARDLIDPAELVAFDAVTKVFADTFKPSLHALISSLPSFGGFNKVSAILIYTKNFFLFEDFPWSSLWPPTLMSYFNVALRLLRRSSTLEGIAHAILVRLKAVRTHLLERLTSFTGDSAIEEEEFLKHQILLLQKNFNIIGKHFDIAVICGKVHEFLQQLKVIVDEIQCNRLRKDLIKQLILLIKKLYSGLSSYISLVGSVYYKLALFHMSFGKMHKLLLNLFYELLVKGFCIPENAQLAESSETRGGKEAGIGEGEGEKNVSGEIDDAEQVLGTEGTRNTDDNEPTNVDEEEGIEMNYDFEGKLFDMTPMSDEVDENQSEFDESNAEDEIGPVEQELVDKHMAPADLEASPHHDSRHSPQQFDELGQTEPETQPELTAKEYESEVEGVSNEEHMDSDSSNAAEISDESALLDEEEKLLEEDIQGSGEDDAELSMVEAASSDKPTPLEDANDEVVNENSLVCSKESEREALDEHEKGVPVDEKENCSSLEAGTPNMTSAGQAQRSEEQERSIGSASKEQAEYSSKNQAEPEENASDARNFDIELLSGTNELKMEVDESSMLPALKELEVNRSDQHNAGKLSRIFTESEKTFEDIVDREGVPTDLLNENIKAENKILNAEENQHQQSLEQEDATEQLSAKLEGALVNWRKRYQQNGLLSLLPQSQARAVWKKYDSLTQHAAQDLCEQLRIILEPSLATKLKGDYKTGKRLNMRRIIPYIASQYKKDKIWLRRTKPSKRAYQVLLTIDDSESMSDSCSTALAFESLCLLSKALTLLEVGELCVMSFSDSVRLLHPFYEPFTEENGAAIVSQLSFTEGTTNFSQMLTTSLNFLKSSSRKSHLPVSQLQFIISDGICPDLEAVHQRVVESVNAGVLLVFIIVDNPQVKQHSIMDIKTVTYPRGKLKISSYLDLFPFPYYVILRNVSALPSILADALRQWFELFSSQ</sequence>
<dbReference type="InterPro" id="IPR036465">
    <property type="entry name" value="vWFA_dom_sf"/>
</dbReference>
<comment type="caution">
    <text evidence="5">The sequence shown here is derived from an EMBL/GenBank/DDBJ whole genome shotgun (WGS) entry which is preliminary data.</text>
</comment>
<dbReference type="Gene3D" id="3.40.50.410">
    <property type="entry name" value="von Willebrand factor, type A domain"/>
    <property type="match status" value="1"/>
</dbReference>
<dbReference type="GO" id="GO:0005524">
    <property type="term" value="F:ATP binding"/>
    <property type="evidence" value="ECO:0007669"/>
    <property type="project" value="UniProtKB-KW"/>
</dbReference>
<dbReference type="PANTHER" id="PTHR48103">
    <property type="entry name" value="MIDASIN-RELATED"/>
    <property type="match status" value="1"/>
</dbReference>
<evidence type="ECO:0000256" key="2">
    <source>
        <dbReference type="ARBA" id="ARBA00022840"/>
    </source>
</evidence>
<feature type="compositionally biased region" description="Basic and acidic residues" evidence="3">
    <location>
        <begin position="1032"/>
        <end position="1053"/>
    </location>
</feature>